<dbReference type="PROSITE" id="PS51257">
    <property type="entry name" value="PROKAR_LIPOPROTEIN"/>
    <property type="match status" value="1"/>
</dbReference>
<keyword evidence="1 3" id="KW-0732">Signal</keyword>
<gene>
    <name evidence="4" type="ORF">H7C18_08305</name>
</gene>
<proteinExistence type="predicted"/>
<dbReference type="Gene3D" id="3.40.190.10">
    <property type="entry name" value="Periplasmic binding protein-like II"/>
    <property type="match status" value="2"/>
</dbReference>
<evidence type="ECO:0000313" key="4">
    <source>
        <dbReference type="EMBL" id="MBB6730903.1"/>
    </source>
</evidence>
<dbReference type="EMBL" id="JACJVO010000009">
    <property type="protein sequence ID" value="MBB6730903.1"/>
    <property type="molecule type" value="Genomic_DNA"/>
</dbReference>
<dbReference type="InterPro" id="IPR050490">
    <property type="entry name" value="Bact_solute-bd_prot1"/>
</dbReference>
<dbReference type="AlphaFoldDB" id="A0A7X0SJ29"/>
<sequence length="578" mass="63743">MKSGKPRSILALGTVILLTAALAACRGNNGDNSGAGGNAESSESAADPSGSGSTTETADPLGKYDPPIEITTVRNLSDVVENNVLGVLKDETLEDNRWSRLYEDKLGIKIKYNWVIEGDENSDQYLQKMNVTLASGDLPDVIPVNATQLKQLADSGQIEDMTALYDKYASPLLKNILSEEGSGPFDAATFDGKLMAIPQIGSSIEQAQFVWIRTDWLDKLGLKPPKTMNDVLAISKAFAEKDPDGNNKKDTYGLAVTKDLWGGSMGLEGFMAGYGAYPNIWLEDSSGKLEYGSVQPEMKKGLQALQAMYKNGELDQEFGVKEGTKIAEVISNGKIGMEFGQQWNSIWPLQLNKNNDPDAQWQAFPIVSESGAPAKIPLKFSTTKFFAVRKGAAHPEAVIKLFNMHVEKNWGETQENEYYYAPQDAESVWQLSTVQPAPPKKNLELFRTLEEVRKTGDKSKLTGEAKAIQQKLDAYASGSKEGFALWGWERIYGPEGAESVVDQYDKGNQFIYDKFEGAPTATMVERQSTLEKMQNEVFVKIILGAPIDEFDKFVEDWNKLGGEQITQEVNDYYASMKK</sequence>
<feature type="compositionally biased region" description="Low complexity" evidence="2">
    <location>
        <begin position="29"/>
        <end position="47"/>
    </location>
</feature>
<dbReference type="CDD" id="cd13580">
    <property type="entry name" value="PBP2_AlgQ_like_1"/>
    <property type="match status" value="1"/>
</dbReference>
<evidence type="ECO:0000256" key="3">
    <source>
        <dbReference type="SAM" id="SignalP"/>
    </source>
</evidence>
<dbReference type="RefSeq" id="WP_185128557.1">
    <property type="nucleotide sequence ID" value="NZ_JACJVO010000009.1"/>
</dbReference>
<dbReference type="PANTHER" id="PTHR43649">
    <property type="entry name" value="ARABINOSE-BINDING PROTEIN-RELATED"/>
    <property type="match status" value="1"/>
</dbReference>
<evidence type="ECO:0000256" key="1">
    <source>
        <dbReference type="ARBA" id="ARBA00022729"/>
    </source>
</evidence>
<feature type="signal peptide" evidence="3">
    <location>
        <begin position="1"/>
        <end position="23"/>
    </location>
</feature>
<protein>
    <submittedName>
        <fullName evidence="4">Extracellular solute-binding protein</fullName>
    </submittedName>
</protein>
<keyword evidence="5" id="KW-1185">Reference proteome</keyword>
<evidence type="ECO:0000313" key="5">
    <source>
        <dbReference type="Proteomes" id="UP000564644"/>
    </source>
</evidence>
<dbReference type="Proteomes" id="UP000564644">
    <property type="component" value="Unassembled WGS sequence"/>
</dbReference>
<name>A0A7X0SJ29_9BACL</name>
<accession>A0A7X0SJ29</accession>
<dbReference type="PANTHER" id="PTHR43649:SF33">
    <property type="entry name" value="POLYGALACTURONAN_RHAMNOGALACTURONAN-BINDING PROTEIN YTCQ"/>
    <property type="match status" value="1"/>
</dbReference>
<comment type="caution">
    <text evidence="4">The sequence shown here is derived from an EMBL/GenBank/DDBJ whole genome shotgun (WGS) entry which is preliminary data.</text>
</comment>
<reference evidence="4 5" key="1">
    <citation type="submission" date="2020-08" db="EMBL/GenBank/DDBJ databases">
        <title>Cohnella phylogeny.</title>
        <authorList>
            <person name="Dunlap C."/>
        </authorList>
    </citation>
    <scope>NUCLEOTIDE SEQUENCE [LARGE SCALE GENOMIC DNA]</scope>
    <source>
        <strain evidence="4 5">CBP 2801</strain>
    </source>
</reference>
<feature type="chain" id="PRO_5030875964" evidence="3">
    <location>
        <begin position="24"/>
        <end position="578"/>
    </location>
</feature>
<dbReference type="SUPFAM" id="SSF53850">
    <property type="entry name" value="Periplasmic binding protein-like II"/>
    <property type="match status" value="1"/>
</dbReference>
<feature type="region of interest" description="Disordered" evidence="2">
    <location>
        <begin position="29"/>
        <end position="66"/>
    </location>
</feature>
<organism evidence="4 5">
    <name type="scientific">Cohnella zeiphila</name>
    <dbReference type="NCBI Taxonomy" id="2761120"/>
    <lineage>
        <taxon>Bacteria</taxon>
        <taxon>Bacillati</taxon>
        <taxon>Bacillota</taxon>
        <taxon>Bacilli</taxon>
        <taxon>Bacillales</taxon>
        <taxon>Paenibacillaceae</taxon>
        <taxon>Cohnella</taxon>
    </lineage>
</organism>
<evidence type="ECO:0000256" key="2">
    <source>
        <dbReference type="SAM" id="MobiDB-lite"/>
    </source>
</evidence>